<dbReference type="EMBL" id="JADJEV010000001">
    <property type="protein sequence ID" value="MBK6971939.1"/>
    <property type="molecule type" value="Genomic_DNA"/>
</dbReference>
<dbReference type="AlphaFoldDB" id="A0A9D7E0K6"/>
<comment type="caution">
    <text evidence="1">The sequence shown here is derived from an EMBL/GenBank/DDBJ whole genome shotgun (WGS) entry which is preliminary data.</text>
</comment>
<reference evidence="1" key="1">
    <citation type="submission" date="2020-10" db="EMBL/GenBank/DDBJ databases">
        <title>Connecting structure to function with the recovery of over 1000 high-quality activated sludge metagenome-assembled genomes encoding full-length rRNA genes using long-read sequencing.</title>
        <authorList>
            <person name="Singleton C.M."/>
            <person name="Petriglieri F."/>
            <person name="Kristensen J.M."/>
            <person name="Kirkegaard R.H."/>
            <person name="Michaelsen T.Y."/>
            <person name="Andersen M.H."/>
            <person name="Karst S.M."/>
            <person name="Dueholm M.S."/>
            <person name="Nielsen P.H."/>
            <person name="Albertsen M."/>
        </authorList>
    </citation>
    <scope>NUCLEOTIDE SEQUENCE</scope>
    <source>
        <strain evidence="1">Bjer_18-Q3-R1-45_BAT3C.347</strain>
    </source>
</reference>
<protein>
    <recommendedName>
        <fullName evidence="3">N-acetyltransferase domain-containing protein</fullName>
    </recommendedName>
</protein>
<accession>A0A9D7E0K6</accession>
<evidence type="ECO:0008006" key="3">
    <source>
        <dbReference type="Google" id="ProtNLM"/>
    </source>
</evidence>
<evidence type="ECO:0000313" key="2">
    <source>
        <dbReference type="Proteomes" id="UP000807785"/>
    </source>
</evidence>
<gene>
    <name evidence="1" type="ORF">IPH26_02860</name>
</gene>
<evidence type="ECO:0000313" key="1">
    <source>
        <dbReference type="EMBL" id="MBK6971939.1"/>
    </source>
</evidence>
<dbReference type="Gene3D" id="3.40.630.30">
    <property type="match status" value="1"/>
</dbReference>
<organism evidence="1 2">
    <name type="scientific">Candidatus Methylophosphatis roskildensis</name>
    <dbReference type="NCBI Taxonomy" id="2899263"/>
    <lineage>
        <taxon>Bacteria</taxon>
        <taxon>Pseudomonadati</taxon>
        <taxon>Pseudomonadota</taxon>
        <taxon>Betaproteobacteria</taxon>
        <taxon>Nitrosomonadales</taxon>
        <taxon>Sterolibacteriaceae</taxon>
        <taxon>Candidatus Methylophosphatis</taxon>
    </lineage>
</organism>
<proteinExistence type="predicted"/>
<dbReference type="Proteomes" id="UP000807785">
    <property type="component" value="Unassembled WGS sequence"/>
</dbReference>
<name>A0A9D7E0K6_9PROT</name>
<sequence length="71" mass="8098">MGRRLGAACEARADVAKLRGLHLLTTTARHFFGALGYDELEHWGLPESIRETEQYRVLCPRTAVAMMKRLR</sequence>